<evidence type="ECO:0000259" key="4">
    <source>
        <dbReference type="PROSITE" id="PS50250"/>
    </source>
</evidence>
<dbReference type="InterPro" id="IPR000717">
    <property type="entry name" value="PCI_dom"/>
</dbReference>
<feature type="domain" description="PCI" evidence="4">
    <location>
        <begin position="255"/>
        <end position="434"/>
    </location>
</feature>
<protein>
    <submittedName>
        <fullName evidence="5">Putative 26S proteasome non-ATPase regulatory subunit 3</fullName>
    </submittedName>
</protein>
<dbReference type="SMART" id="SM00753">
    <property type="entry name" value="PAM"/>
    <property type="match status" value="1"/>
</dbReference>
<dbReference type="OrthoDB" id="1713558at2759"/>
<name>A0A3M7PLF7_BRAPC</name>
<dbReference type="SUPFAM" id="SSF46785">
    <property type="entry name" value="Winged helix' DNA-binding domain"/>
    <property type="match status" value="1"/>
</dbReference>
<dbReference type="GO" id="GO:0042176">
    <property type="term" value="P:regulation of protein catabolic process"/>
    <property type="evidence" value="ECO:0007669"/>
    <property type="project" value="InterPro"/>
</dbReference>
<dbReference type="Proteomes" id="UP000276133">
    <property type="component" value="Unassembled WGS sequence"/>
</dbReference>
<evidence type="ECO:0000313" key="6">
    <source>
        <dbReference type="Proteomes" id="UP000276133"/>
    </source>
</evidence>
<gene>
    <name evidence="5" type="ORF">BpHYR1_045415</name>
</gene>
<dbReference type="GO" id="GO:0030234">
    <property type="term" value="F:enzyme regulator activity"/>
    <property type="evidence" value="ECO:0007669"/>
    <property type="project" value="InterPro"/>
</dbReference>
<evidence type="ECO:0000256" key="1">
    <source>
        <dbReference type="ARBA" id="ARBA00007912"/>
    </source>
</evidence>
<feature type="compositionally biased region" description="Basic and acidic residues" evidence="3">
    <location>
        <begin position="471"/>
        <end position="494"/>
    </location>
</feature>
<dbReference type="InterPro" id="IPR050756">
    <property type="entry name" value="CSN3"/>
</dbReference>
<organism evidence="5 6">
    <name type="scientific">Brachionus plicatilis</name>
    <name type="common">Marine rotifer</name>
    <name type="synonym">Brachionus muelleri</name>
    <dbReference type="NCBI Taxonomy" id="10195"/>
    <lineage>
        <taxon>Eukaryota</taxon>
        <taxon>Metazoa</taxon>
        <taxon>Spiralia</taxon>
        <taxon>Gnathifera</taxon>
        <taxon>Rotifera</taxon>
        <taxon>Eurotatoria</taxon>
        <taxon>Monogononta</taxon>
        <taxon>Pseudotrocha</taxon>
        <taxon>Ploima</taxon>
        <taxon>Brachionidae</taxon>
        <taxon>Brachionus</taxon>
    </lineage>
</organism>
<feature type="region of interest" description="Disordered" evidence="3">
    <location>
        <begin position="471"/>
        <end position="503"/>
    </location>
</feature>
<sequence length="503" mass="58449">MKVEEKKPETSQKDLKDAKEVKEVKDSDTLTFDDVKENVKSIEKGIQQKENRFLIRVMRTIFSIRKRLNDPILKRVINNYYTSQNAQVDKEFLLSFIDTQSSVAPMDTDEAYPKPELVPQSTTKSKSLLPEVDLYIHLLVLVFAIDRQKNNQGIDLAEKIVEKIMSQNRRTLDIIAARCYFFYTRIYEIVGKLDQIRFFLHSRLRTSVLRNDYEGTAVLINCLLRSYLHYNLYDQALKLVSKVTFPLHASNNEWARYLFYYGRIKAIQLEYTEAHKNLIQALRKAPQNEAVGFKQTVQKFAIVVELLLGEIPDKAIFRNPQLKKALQPYFQLTQAVRAGSLAKFNEVLDKFGEKFMKENTWTLIIRLRHNVIKTGVKIISLSYSKISLENIANKLHLDSAVDAEFIVAKAVRDGVIEANIDHEGGYVQTKDLTDVYSTLDPMKVFNQRIKFCLELRNQSVKAMRFPPKKYSEELETAEERRAREEEELEYAKEMADEDDDGFP</sequence>
<evidence type="ECO:0000313" key="5">
    <source>
        <dbReference type="EMBL" id="RMZ99487.1"/>
    </source>
</evidence>
<dbReference type="Pfam" id="PF25573">
    <property type="entry name" value="TPR_PSMD3_N"/>
    <property type="match status" value="1"/>
</dbReference>
<dbReference type="PANTHER" id="PTHR10758">
    <property type="entry name" value="26S PROTEASOME NON-ATPASE REGULATORY SUBUNIT 3/COP9 SIGNALOSOME COMPLEX SUBUNIT 3"/>
    <property type="match status" value="1"/>
</dbReference>
<evidence type="ECO:0000256" key="2">
    <source>
        <dbReference type="ARBA" id="ARBA00022942"/>
    </source>
</evidence>
<proteinExistence type="inferred from homology"/>
<dbReference type="GO" id="GO:0008541">
    <property type="term" value="C:proteasome regulatory particle, lid subcomplex"/>
    <property type="evidence" value="ECO:0007669"/>
    <property type="project" value="TreeGrafter"/>
</dbReference>
<dbReference type="GO" id="GO:0006511">
    <property type="term" value="P:ubiquitin-dependent protein catabolic process"/>
    <property type="evidence" value="ECO:0007669"/>
    <property type="project" value="TreeGrafter"/>
</dbReference>
<feature type="region of interest" description="Disordered" evidence="3">
    <location>
        <begin position="1"/>
        <end position="24"/>
    </location>
</feature>
<reference evidence="5 6" key="1">
    <citation type="journal article" date="2018" name="Sci. Rep.">
        <title>Genomic signatures of local adaptation to the degree of environmental predictability in rotifers.</title>
        <authorList>
            <person name="Franch-Gras L."/>
            <person name="Hahn C."/>
            <person name="Garcia-Roger E.M."/>
            <person name="Carmona M.J."/>
            <person name="Serra M."/>
            <person name="Gomez A."/>
        </authorList>
    </citation>
    <scope>NUCLEOTIDE SEQUENCE [LARGE SCALE GENOMIC DNA]</scope>
    <source>
        <strain evidence="5">HYR1</strain>
    </source>
</reference>
<dbReference type="InterPro" id="IPR013586">
    <property type="entry name" value="PSMD3_C"/>
</dbReference>
<dbReference type="SMART" id="SM00088">
    <property type="entry name" value="PINT"/>
    <property type="match status" value="1"/>
</dbReference>
<dbReference type="PROSITE" id="PS50250">
    <property type="entry name" value="PCI"/>
    <property type="match status" value="1"/>
</dbReference>
<accession>A0A3M7PLF7</accession>
<dbReference type="Pfam" id="PF08375">
    <property type="entry name" value="Rpn3_C"/>
    <property type="match status" value="1"/>
</dbReference>
<dbReference type="EMBL" id="REGN01010203">
    <property type="protein sequence ID" value="RMZ99487.1"/>
    <property type="molecule type" value="Genomic_DNA"/>
</dbReference>
<dbReference type="InterPro" id="IPR036390">
    <property type="entry name" value="WH_DNA-bd_sf"/>
</dbReference>
<evidence type="ECO:0000256" key="3">
    <source>
        <dbReference type="SAM" id="MobiDB-lite"/>
    </source>
</evidence>
<comment type="similarity">
    <text evidence="1">Belongs to the proteasome subunit S3 family.</text>
</comment>
<keyword evidence="2 5" id="KW-0647">Proteasome</keyword>
<comment type="caution">
    <text evidence="5">The sequence shown here is derived from an EMBL/GenBank/DDBJ whole genome shotgun (WGS) entry which is preliminary data.</text>
</comment>
<dbReference type="InterPro" id="IPR057985">
    <property type="entry name" value="TPR_PSMD3_N"/>
</dbReference>
<dbReference type="Pfam" id="PF01399">
    <property type="entry name" value="PCI"/>
    <property type="match status" value="1"/>
</dbReference>
<dbReference type="PANTHER" id="PTHR10758:SF2">
    <property type="entry name" value="26S PROTEASOME NON-ATPASE REGULATORY SUBUNIT 3"/>
    <property type="match status" value="1"/>
</dbReference>
<keyword evidence="6" id="KW-1185">Reference proteome</keyword>
<dbReference type="AlphaFoldDB" id="A0A3M7PLF7"/>
<dbReference type="STRING" id="10195.A0A3M7PLF7"/>